<protein>
    <submittedName>
        <fullName evidence="10">Subtilisin-like protease 6</fullName>
    </submittedName>
</protein>
<dbReference type="InterPro" id="IPR023828">
    <property type="entry name" value="Peptidase_S8_Ser-AS"/>
</dbReference>
<feature type="repeat" description="NHL" evidence="6">
    <location>
        <begin position="105"/>
        <end position="148"/>
    </location>
</feature>
<evidence type="ECO:0000256" key="1">
    <source>
        <dbReference type="ARBA" id="ARBA00011073"/>
    </source>
</evidence>
<dbReference type="InterPro" id="IPR050131">
    <property type="entry name" value="Peptidase_S8_subtilisin-like"/>
</dbReference>
<evidence type="ECO:0000256" key="6">
    <source>
        <dbReference type="PROSITE-ProRule" id="PRU00504"/>
    </source>
</evidence>
<evidence type="ECO:0000256" key="7">
    <source>
        <dbReference type="PROSITE-ProRule" id="PRU01240"/>
    </source>
</evidence>
<feature type="active site" description="Charge relay system" evidence="7">
    <location>
        <position position="512"/>
    </location>
</feature>
<dbReference type="InterPro" id="IPR022398">
    <property type="entry name" value="Peptidase_S8_His-AS"/>
</dbReference>
<feature type="active site" description="Charge relay system" evidence="7">
    <location>
        <position position="348"/>
    </location>
</feature>
<reference evidence="10 11" key="1">
    <citation type="journal article" date="2023" name="BMC Biol.">
        <title>The compact genome of the sponge Oopsacas minuta (Hexactinellida) is lacking key metazoan core genes.</title>
        <authorList>
            <person name="Santini S."/>
            <person name="Schenkelaars Q."/>
            <person name="Jourda C."/>
            <person name="Duchesne M."/>
            <person name="Belahbib H."/>
            <person name="Rocher C."/>
            <person name="Selva M."/>
            <person name="Riesgo A."/>
            <person name="Vervoort M."/>
            <person name="Leys S.P."/>
            <person name="Kodjabachian L."/>
            <person name="Le Bivic A."/>
            <person name="Borchiellini C."/>
            <person name="Claverie J.M."/>
            <person name="Renard E."/>
        </authorList>
    </citation>
    <scope>NUCLEOTIDE SEQUENCE [LARGE SCALE GENOMIC DNA]</scope>
    <source>
        <strain evidence="10">SPO-2</strain>
    </source>
</reference>
<feature type="repeat" description="NHL" evidence="6">
    <location>
        <begin position="20"/>
        <end position="59"/>
    </location>
</feature>
<dbReference type="GO" id="GO:0006508">
    <property type="term" value="P:proteolysis"/>
    <property type="evidence" value="ECO:0007669"/>
    <property type="project" value="UniProtKB-KW"/>
</dbReference>
<keyword evidence="5 7" id="KW-0720">Serine protease</keyword>
<keyword evidence="4 7" id="KW-0378">Hydrolase</keyword>
<dbReference type="InterPro" id="IPR036852">
    <property type="entry name" value="Peptidase_S8/S53_dom_sf"/>
</dbReference>
<sequence>MIKSQRNYPIYPNPLIATVSEGITYGHLRKPIGVCVESTSQDIYITDIYTREVKVFSKSADYRFKFHLLADRTEVAFPYKLAISDGFVFVSDYDRSIVGVFSLNGDFVTYFNGGLYKMQFAKGIAIDSDGDLYICDSGNNRVFVFCHSPPYYFQYLHHELLQPKDISIFNNKIYVIDFDIVNLKIFTFSGELSTILLESNPFSSIFFTIDLSGYFIFSDQGCDRLLVFSPDGIYIQSIGTKGMNGPGEFNIPRGITVDGSNRIITEGSHDCIQSTKEWNLDILDGSDSSDSCLNRPDGLTGKSVSVYVMDTGIMYEHTQFEGRARYPGFDIVDQYFSEKHEGRDTHGHGTSVSGVIGGRDLGVAPGVDLFSVRILKSDISGSWGMFADGIEQILSHRELQRHRSPCIVSASVFGEMHYSSAGWRYTLMNSIRELVNAGCVFVTIAGNDGKSACEYLPANLTLPIVVGGTTPAQTVMTISNYGPCVDLFAPGKDIKSASLSCSTCTDTFTGTSYAGPHVTGIAAIQLEKCPTLTHNQIKQNLIQQSLKGILNIHSDQSPSDTPNRLIQIPNSICECRIRD</sequence>
<dbReference type="PROSITE" id="PS00136">
    <property type="entry name" value="SUBTILASE_ASP"/>
    <property type="match status" value="1"/>
</dbReference>
<name>A0AAV7JTX5_9METZ</name>
<organism evidence="10 11">
    <name type="scientific">Oopsacas minuta</name>
    <dbReference type="NCBI Taxonomy" id="111878"/>
    <lineage>
        <taxon>Eukaryota</taxon>
        <taxon>Metazoa</taxon>
        <taxon>Porifera</taxon>
        <taxon>Hexactinellida</taxon>
        <taxon>Hexasterophora</taxon>
        <taxon>Lyssacinosida</taxon>
        <taxon>Leucopsacidae</taxon>
        <taxon>Oopsacas</taxon>
    </lineage>
</organism>
<evidence type="ECO:0000313" key="11">
    <source>
        <dbReference type="Proteomes" id="UP001165289"/>
    </source>
</evidence>
<dbReference type="GO" id="GO:0004252">
    <property type="term" value="F:serine-type endopeptidase activity"/>
    <property type="evidence" value="ECO:0007669"/>
    <property type="project" value="UniProtKB-UniRule"/>
</dbReference>
<dbReference type="SUPFAM" id="SSF52743">
    <property type="entry name" value="Subtilisin-like"/>
    <property type="match status" value="1"/>
</dbReference>
<evidence type="ECO:0000256" key="4">
    <source>
        <dbReference type="ARBA" id="ARBA00022801"/>
    </source>
</evidence>
<dbReference type="InterPro" id="IPR015500">
    <property type="entry name" value="Peptidase_S8_subtilisin-rel"/>
</dbReference>
<dbReference type="PRINTS" id="PR00723">
    <property type="entry name" value="SUBTILISIN"/>
</dbReference>
<dbReference type="PROSITE" id="PS51892">
    <property type="entry name" value="SUBTILASE"/>
    <property type="match status" value="1"/>
</dbReference>
<dbReference type="InterPro" id="IPR000209">
    <property type="entry name" value="Peptidase_S8/S53_dom"/>
</dbReference>
<dbReference type="PROSITE" id="PS00138">
    <property type="entry name" value="SUBTILASE_SER"/>
    <property type="match status" value="1"/>
</dbReference>
<accession>A0AAV7JTX5</accession>
<evidence type="ECO:0000256" key="3">
    <source>
        <dbReference type="ARBA" id="ARBA00022737"/>
    </source>
</evidence>
<dbReference type="EMBL" id="JAKMXF010000299">
    <property type="protein sequence ID" value="KAI6652237.1"/>
    <property type="molecule type" value="Genomic_DNA"/>
</dbReference>
<dbReference type="InterPro" id="IPR001258">
    <property type="entry name" value="NHL_repeat"/>
</dbReference>
<dbReference type="Gene3D" id="2.120.10.30">
    <property type="entry name" value="TolB, C-terminal domain"/>
    <property type="match status" value="2"/>
</dbReference>
<dbReference type="Pfam" id="PF01436">
    <property type="entry name" value="NHL"/>
    <property type="match status" value="1"/>
</dbReference>
<dbReference type="CDD" id="cd04077">
    <property type="entry name" value="Peptidases_S8_PCSK9_ProteinaseK_like"/>
    <property type="match status" value="1"/>
</dbReference>
<dbReference type="InterPro" id="IPR011042">
    <property type="entry name" value="6-blade_b-propeller_TolB-like"/>
</dbReference>
<dbReference type="SUPFAM" id="SSF101898">
    <property type="entry name" value="NHL repeat"/>
    <property type="match status" value="1"/>
</dbReference>
<dbReference type="Pfam" id="PF17170">
    <property type="entry name" value="DUF5128"/>
    <property type="match status" value="1"/>
</dbReference>
<dbReference type="Pfam" id="PF00082">
    <property type="entry name" value="Peptidase_S8"/>
    <property type="match status" value="1"/>
</dbReference>
<dbReference type="PANTHER" id="PTHR43806">
    <property type="entry name" value="PEPTIDASE S8"/>
    <property type="match status" value="1"/>
</dbReference>
<dbReference type="GO" id="GO:0005615">
    <property type="term" value="C:extracellular space"/>
    <property type="evidence" value="ECO:0007669"/>
    <property type="project" value="TreeGrafter"/>
</dbReference>
<dbReference type="Proteomes" id="UP001165289">
    <property type="component" value="Unassembled WGS sequence"/>
</dbReference>
<evidence type="ECO:0000313" key="10">
    <source>
        <dbReference type="EMBL" id="KAI6652237.1"/>
    </source>
</evidence>
<evidence type="ECO:0000256" key="2">
    <source>
        <dbReference type="ARBA" id="ARBA00022670"/>
    </source>
</evidence>
<feature type="active site" description="Charge relay system" evidence="7">
    <location>
        <position position="310"/>
    </location>
</feature>
<dbReference type="PROSITE" id="PS00137">
    <property type="entry name" value="SUBTILASE_HIS"/>
    <property type="match status" value="1"/>
</dbReference>
<keyword evidence="3" id="KW-0677">Repeat</keyword>
<comment type="similarity">
    <text evidence="1 7 8">Belongs to the peptidase S8 family.</text>
</comment>
<comment type="caution">
    <text evidence="10">The sequence shown here is derived from an EMBL/GenBank/DDBJ whole genome shotgun (WGS) entry which is preliminary data.</text>
</comment>
<dbReference type="PROSITE" id="PS51125">
    <property type="entry name" value="NHL"/>
    <property type="match status" value="2"/>
</dbReference>
<evidence type="ECO:0000259" key="9">
    <source>
        <dbReference type="Pfam" id="PF00082"/>
    </source>
</evidence>
<keyword evidence="11" id="KW-1185">Reference proteome</keyword>
<keyword evidence="2 7" id="KW-0645">Protease</keyword>
<dbReference type="PANTHER" id="PTHR43806:SF11">
    <property type="entry name" value="CEREVISIN-RELATED"/>
    <property type="match status" value="1"/>
</dbReference>
<dbReference type="FunFam" id="3.40.50.200:FF:000016">
    <property type="entry name" value="Proprotein convertase subtilisin/kexin type 9"/>
    <property type="match status" value="1"/>
</dbReference>
<dbReference type="InterPro" id="IPR023827">
    <property type="entry name" value="Peptidase_S8_Asp-AS"/>
</dbReference>
<evidence type="ECO:0000256" key="5">
    <source>
        <dbReference type="ARBA" id="ARBA00022825"/>
    </source>
</evidence>
<dbReference type="Gene3D" id="3.40.50.200">
    <property type="entry name" value="Peptidase S8/S53 domain"/>
    <property type="match status" value="1"/>
</dbReference>
<proteinExistence type="inferred from homology"/>
<gene>
    <name evidence="10" type="ORF">LOD99_7254</name>
</gene>
<evidence type="ECO:0000256" key="8">
    <source>
        <dbReference type="RuleBase" id="RU003355"/>
    </source>
</evidence>
<dbReference type="AlphaFoldDB" id="A0AAV7JTX5"/>
<feature type="domain" description="Peptidase S8/S53" evidence="9">
    <location>
        <begin position="301"/>
        <end position="545"/>
    </location>
</feature>
<dbReference type="InterPro" id="IPR034193">
    <property type="entry name" value="PCSK9_ProteinaseK-like"/>
</dbReference>